<dbReference type="Proteomes" id="UP000634660">
    <property type="component" value="Unassembled WGS sequence"/>
</dbReference>
<organism evidence="1 2">
    <name type="scientific">Streptomyces subrutilus</name>
    <dbReference type="NCBI Taxonomy" id="36818"/>
    <lineage>
        <taxon>Bacteria</taxon>
        <taxon>Bacillati</taxon>
        <taxon>Actinomycetota</taxon>
        <taxon>Actinomycetes</taxon>
        <taxon>Kitasatosporales</taxon>
        <taxon>Streptomycetaceae</taxon>
        <taxon>Streptomyces</taxon>
    </lineage>
</organism>
<name>A0A918QR89_9ACTN</name>
<evidence type="ECO:0000313" key="2">
    <source>
        <dbReference type="Proteomes" id="UP000634660"/>
    </source>
</evidence>
<accession>A0A918QR89</accession>
<reference evidence="1" key="2">
    <citation type="submission" date="2020-09" db="EMBL/GenBank/DDBJ databases">
        <authorList>
            <person name="Sun Q."/>
            <person name="Ohkuma M."/>
        </authorList>
    </citation>
    <scope>NUCLEOTIDE SEQUENCE</scope>
    <source>
        <strain evidence="1">JCM 4834</strain>
    </source>
</reference>
<dbReference type="AlphaFoldDB" id="A0A918QR89"/>
<dbReference type="EMBL" id="BMVX01000010">
    <property type="protein sequence ID" value="GGZ69068.1"/>
    <property type="molecule type" value="Genomic_DNA"/>
</dbReference>
<comment type="caution">
    <text evidence="1">The sequence shown here is derived from an EMBL/GenBank/DDBJ whole genome shotgun (WGS) entry which is preliminary data.</text>
</comment>
<gene>
    <name evidence="1" type="ORF">GCM10010371_31350</name>
</gene>
<sequence>MSPLGRTPQVRDKQDERTAHAVRIGVRIEARIGVDTGLGRGRRPVYGDAVRLHRGPGAPHRPNEVNVRTNGRTALTTPRGRQYVTV</sequence>
<evidence type="ECO:0000313" key="1">
    <source>
        <dbReference type="EMBL" id="GGZ69068.1"/>
    </source>
</evidence>
<protein>
    <submittedName>
        <fullName evidence="1">Uncharacterized protein</fullName>
    </submittedName>
</protein>
<reference evidence="1" key="1">
    <citation type="journal article" date="2014" name="Int. J. Syst. Evol. Microbiol.">
        <title>Complete genome sequence of Corynebacterium casei LMG S-19264T (=DSM 44701T), isolated from a smear-ripened cheese.</title>
        <authorList>
            <consortium name="US DOE Joint Genome Institute (JGI-PGF)"/>
            <person name="Walter F."/>
            <person name="Albersmeier A."/>
            <person name="Kalinowski J."/>
            <person name="Ruckert C."/>
        </authorList>
    </citation>
    <scope>NUCLEOTIDE SEQUENCE</scope>
    <source>
        <strain evidence="1">JCM 4834</strain>
    </source>
</reference>
<proteinExistence type="predicted"/>